<organism evidence="7 8">
    <name type="scientific">Aerophobetes bacterium</name>
    <dbReference type="NCBI Taxonomy" id="2030807"/>
    <lineage>
        <taxon>Bacteria</taxon>
        <taxon>Candidatus Aerophobota</taxon>
    </lineage>
</organism>
<dbReference type="InterPro" id="IPR043129">
    <property type="entry name" value="ATPase_NBD"/>
</dbReference>
<sequence>MKDSSFIAGLDLGSISVNAVVIDGEGRLVYEEKYTRHNGQPLEKARQVLRRIVEKYPLGYVAVTGSNGEHLSREWKVPYFEEVIAHAKGIHHLHPEVRTVIDIGGCDAKFIALNEKGEVIDFGMNSSCASGTGSFLDQQAKRLELDIEGEFAEEALKSTNPARIAGRCAVFAKSDMIHLQQKATPMRDITMGLCEALARSYKSNIARGKDFVEPISFQGGVAANKAMLVAFKKVLRKENIIVPEHFYSLGALGAALSLLEEKKVERFDLTNLNKSFSVRRSRASLPKLSLDYEDEKPPREEEEYKFPADGKLIDAYLGIDIGSVSTNVAVIDSRKRLIAKSYLPTAGKPIKAVQDGLREVRRKVEGKVRIRGAATTGSGRYMIGAFIGADVIKNEITAQAKGALNIDPNVDTIFEIGGQDSKFISLKDGAIVDFTMNKVCAAGTGSFLEEQAESLGINIKKQFEEIAFSSDSPADLGDRCTVFMESALVEHLQRGVPVPDLVAGLAYSVAYNYLNKVVENRKIGDNIFFQGGTACNRAVVAAFEKILGRKVIVPPHNEVLGAIGAAIVAMEETVGESKFKGFGLSEVNYRMTSFVCNGCSNHCKVNQVWIEGEEKPLTYGDRCERYSGKEGRKRIEGLPDFFKERERLLFSGTRKGEKSNGKKIGIPRALYNFELFPLWNAFFSELGYEVVLSDRTNDTIIHQGVEAVTAELCFPMKVAHGHVLNLLEKKVDYIFLPSLIDFEKKEEILRRTYNCAWSQALPYFVNSSIDRKKYPHTKILEPKLSLREGLKKALIQIGKELGEDPLKVKKAAEEAKKAQYRFYEKLKQKGKEVLEKLNGKRGFVIVSRPYNGCDPGLNLDLARKMRELGMLPIPLDFLDLDFSLISDDYPNLYWYQGQKILAAARRIRQTKNLYPIYLTNFACGPDSFISKYFNEEMDRPYLELQIDEHSAEAGVITRLEAFLDSVKNREALTRRPPMARSVLSRANLPEDERTIYIPYMDDHSYALKAALEALGKRAEVMEVSDERSVREARKYTTGRECYPCILTTGDILKVINNDHFDPKRCAFFMGTAQGPCRFGQYCAFQKQILRRIGHEDIPVVSLDSENSYGGLGVRFTKLAWEGIVAIDILRKVQRLIRPDELNKGETDRVYLKYRDEVCRAVREGRGVATVMKEAAGAFKKIRRKKEDRPVVTVVGEIYVRHNPFANNFIIEELERYGLKVELASMREWFMYTNEMHRDVSLKERNFLEFVKNRARNLFQKMIEEKLVLPFEEIVKGYEEPEIREVLELGEKYLHRSLRGEAILTVGKTLHSIKRGRDGVVNVMPFTCMPGNITVAAMTQIEKDYPGFPILSLSYDDSHQANYLNKVRTFIARVKSYHKSKRKAIL</sequence>
<evidence type="ECO:0000259" key="5">
    <source>
        <dbReference type="Pfam" id="PF01869"/>
    </source>
</evidence>
<dbReference type="InterPro" id="IPR002731">
    <property type="entry name" value="ATPase_BadF"/>
</dbReference>
<dbReference type="Pfam" id="PF09989">
    <property type="entry name" value="DUF2229"/>
    <property type="match status" value="1"/>
</dbReference>
<keyword evidence="2" id="KW-0479">Metal-binding</keyword>
<comment type="caution">
    <text evidence="7">The sequence shown here is derived from an EMBL/GenBank/DDBJ whole genome shotgun (WGS) entry which is preliminary data.</text>
</comment>
<feature type="domain" description="ATPase BadF/BadG/BcrA/BcrD type" evidence="5">
    <location>
        <begin position="9"/>
        <end position="256"/>
    </location>
</feature>
<dbReference type="InterPro" id="IPR051805">
    <property type="entry name" value="Dehydratase_Activator_Redct"/>
</dbReference>
<dbReference type="InterPro" id="IPR008275">
    <property type="entry name" value="CoA_E_activase_dom"/>
</dbReference>
<keyword evidence="4" id="KW-0411">Iron-sulfur</keyword>
<name>A0A497E7U2_UNCAE</name>
<accession>A0A497E7U2</accession>
<dbReference type="GO" id="GO:0046872">
    <property type="term" value="F:metal ion binding"/>
    <property type="evidence" value="ECO:0007669"/>
    <property type="project" value="UniProtKB-KW"/>
</dbReference>
<dbReference type="NCBIfam" id="TIGR00241">
    <property type="entry name" value="CoA_E_activ"/>
    <property type="match status" value="2"/>
</dbReference>
<proteinExistence type="predicted"/>
<evidence type="ECO:0000256" key="3">
    <source>
        <dbReference type="ARBA" id="ARBA00023004"/>
    </source>
</evidence>
<evidence type="ECO:0000256" key="2">
    <source>
        <dbReference type="ARBA" id="ARBA00022723"/>
    </source>
</evidence>
<evidence type="ECO:0000313" key="8">
    <source>
        <dbReference type="Proteomes" id="UP000279422"/>
    </source>
</evidence>
<feature type="domain" description="ATPase BadF/BadG/BcrA/BcrD type" evidence="5">
    <location>
        <begin position="317"/>
        <end position="569"/>
    </location>
</feature>
<comment type="cofactor">
    <cofactor evidence="1">
        <name>[4Fe-4S] cluster</name>
        <dbReference type="ChEBI" id="CHEBI:49883"/>
    </cofactor>
</comment>
<reference evidence="7 8" key="1">
    <citation type="submission" date="2018-06" db="EMBL/GenBank/DDBJ databases">
        <title>Extensive metabolic versatility and redundancy in microbially diverse, dynamic hydrothermal sediments.</title>
        <authorList>
            <person name="Dombrowski N."/>
            <person name="Teske A."/>
            <person name="Baker B.J."/>
        </authorList>
    </citation>
    <scope>NUCLEOTIDE SEQUENCE [LARGE SCALE GENOMIC DNA]</scope>
    <source>
        <strain evidence="7">B47_G16</strain>
    </source>
</reference>
<protein>
    <submittedName>
        <fullName evidence="7">CoA activase</fullName>
    </submittedName>
</protein>
<dbReference type="CDD" id="cd24034">
    <property type="entry name" value="ASKHA_NBD_O66634-like_rpt1"/>
    <property type="match status" value="1"/>
</dbReference>
<dbReference type="Proteomes" id="UP000279422">
    <property type="component" value="Unassembled WGS sequence"/>
</dbReference>
<evidence type="ECO:0000256" key="4">
    <source>
        <dbReference type="ARBA" id="ARBA00023014"/>
    </source>
</evidence>
<evidence type="ECO:0000259" key="6">
    <source>
        <dbReference type="Pfam" id="PF09989"/>
    </source>
</evidence>
<dbReference type="GO" id="GO:0051536">
    <property type="term" value="F:iron-sulfur cluster binding"/>
    <property type="evidence" value="ECO:0007669"/>
    <property type="project" value="UniProtKB-KW"/>
</dbReference>
<dbReference type="EMBL" id="QMPZ01000003">
    <property type="protein sequence ID" value="RLE10722.1"/>
    <property type="molecule type" value="Genomic_DNA"/>
</dbReference>
<dbReference type="PANTHER" id="PTHR32329">
    <property type="entry name" value="BIFUNCTIONAL PROTEIN [INCLUDES 2-HYDROXYACYL-COA DEHYDRATASE (N-TER) AND ITS ACTIVATOR DOMAIN (C_TERM)-RELATED"/>
    <property type="match status" value="1"/>
</dbReference>
<dbReference type="SUPFAM" id="SSF53067">
    <property type="entry name" value="Actin-like ATPase domain"/>
    <property type="match status" value="2"/>
</dbReference>
<dbReference type="CDD" id="cd24035">
    <property type="entry name" value="ASKHA_NBD_O66634-like_rpt2"/>
    <property type="match status" value="1"/>
</dbReference>
<feature type="domain" description="DUF2229" evidence="6">
    <location>
        <begin position="663"/>
        <end position="877"/>
    </location>
</feature>
<keyword evidence="3" id="KW-0408">Iron</keyword>
<gene>
    <name evidence="7" type="ORF">DRJ00_00585</name>
</gene>
<dbReference type="Pfam" id="PF01869">
    <property type="entry name" value="BcrAD_BadFG"/>
    <property type="match status" value="2"/>
</dbReference>
<dbReference type="InterPro" id="IPR018709">
    <property type="entry name" value="CoA_activase_DUF2229"/>
</dbReference>
<dbReference type="PANTHER" id="PTHR32329:SF7">
    <property type="entry name" value="ACTIVATOR OF 2-HYDROXYACYL-COA-HYDRATASE"/>
    <property type="match status" value="1"/>
</dbReference>
<dbReference type="Gene3D" id="3.30.420.40">
    <property type="match status" value="4"/>
</dbReference>
<evidence type="ECO:0000256" key="1">
    <source>
        <dbReference type="ARBA" id="ARBA00001966"/>
    </source>
</evidence>
<evidence type="ECO:0000313" key="7">
    <source>
        <dbReference type="EMBL" id="RLE10722.1"/>
    </source>
</evidence>